<evidence type="ECO:0000313" key="1">
    <source>
        <dbReference type="EMBL" id="CAF0721905.1"/>
    </source>
</evidence>
<protein>
    <submittedName>
        <fullName evidence="1">Uncharacterized protein</fullName>
    </submittedName>
</protein>
<dbReference type="OrthoDB" id="10002757at2759"/>
<dbReference type="AlphaFoldDB" id="A0A813ML55"/>
<accession>A0A813ML55</accession>
<evidence type="ECO:0000313" key="4">
    <source>
        <dbReference type="Proteomes" id="UP000663852"/>
    </source>
</evidence>
<dbReference type="Proteomes" id="UP000663852">
    <property type="component" value="Unassembled WGS sequence"/>
</dbReference>
<gene>
    <name evidence="1" type="ORF">EDS130_LOCUS333</name>
    <name evidence="2" type="ORF">XAT740_LOCUS54959</name>
</gene>
<proteinExistence type="predicted"/>
<dbReference type="Proteomes" id="UP000663828">
    <property type="component" value="Unassembled WGS sequence"/>
</dbReference>
<evidence type="ECO:0000313" key="3">
    <source>
        <dbReference type="Proteomes" id="UP000663828"/>
    </source>
</evidence>
<reference evidence="1" key="1">
    <citation type="submission" date="2021-02" db="EMBL/GenBank/DDBJ databases">
        <authorList>
            <person name="Nowell W R."/>
        </authorList>
    </citation>
    <scope>NUCLEOTIDE SEQUENCE</scope>
</reference>
<dbReference type="EMBL" id="CAJNOR010010081">
    <property type="protein sequence ID" value="CAF1650949.1"/>
    <property type="molecule type" value="Genomic_DNA"/>
</dbReference>
<evidence type="ECO:0000313" key="2">
    <source>
        <dbReference type="EMBL" id="CAF1650949.1"/>
    </source>
</evidence>
<keyword evidence="3" id="KW-1185">Reference proteome</keyword>
<comment type="caution">
    <text evidence="1">The sequence shown here is derived from an EMBL/GenBank/DDBJ whole genome shotgun (WGS) entry which is preliminary data.</text>
</comment>
<sequence>MANKTSVYNGTTETIKVLLLDTNNRQSDQVIAAGQIWTKETESGSNTLNILPLTSDQNFFTFTLESRFGFIIQRKLGKLVILPAGNSSTELWRNRYYISKQEAIWNSWYTIHMDALSANLDSTVLDGITRGRMVFNESHETVKICVTDENERNSHAILKHGEHIIIKTANEYLSNCMKGRSICVSVLDFNSDTPEQACFSLAKCSTTSWGIQNMPRRIPFVRINKIDAHFTLEEDEITVPFKCSIENINKDTMMQYLLGKGCSEIRKNFRWCFEVKQLGDNQYTALDGGCPVM</sequence>
<organism evidence="1 4">
    <name type="scientific">Adineta ricciae</name>
    <name type="common">Rotifer</name>
    <dbReference type="NCBI Taxonomy" id="249248"/>
    <lineage>
        <taxon>Eukaryota</taxon>
        <taxon>Metazoa</taxon>
        <taxon>Spiralia</taxon>
        <taxon>Gnathifera</taxon>
        <taxon>Rotifera</taxon>
        <taxon>Eurotatoria</taxon>
        <taxon>Bdelloidea</taxon>
        <taxon>Adinetida</taxon>
        <taxon>Adinetidae</taxon>
        <taxon>Adineta</taxon>
    </lineage>
</organism>
<name>A0A813ML55_ADIRI</name>
<dbReference type="EMBL" id="CAJNOJ010000001">
    <property type="protein sequence ID" value="CAF0721905.1"/>
    <property type="molecule type" value="Genomic_DNA"/>
</dbReference>